<organism evidence="6 7">
    <name type="scientific">candidate division WWE3 bacterium GW2011_GWC1_41_7</name>
    <dbReference type="NCBI Taxonomy" id="1619119"/>
    <lineage>
        <taxon>Bacteria</taxon>
        <taxon>Katanobacteria</taxon>
    </lineage>
</organism>
<keyword evidence="3" id="KW-1133">Transmembrane helix</keyword>
<dbReference type="PATRIC" id="fig|1619119.3.peg.483"/>
<comment type="subcellular location">
    <subcellularLocation>
        <location evidence="1">Membrane</location>
        <topology evidence="1">Single-pass membrane protein</topology>
    </subcellularLocation>
</comment>
<reference evidence="6 7" key="1">
    <citation type="journal article" date="2015" name="Nature">
        <title>rRNA introns, odd ribosomes, and small enigmatic genomes across a large radiation of phyla.</title>
        <authorList>
            <person name="Brown C.T."/>
            <person name="Hug L.A."/>
            <person name="Thomas B.C."/>
            <person name="Sharon I."/>
            <person name="Castelle C.J."/>
            <person name="Singh A."/>
            <person name="Wilkins M.J."/>
            <person name="Williams K.H."/>
            <person name="Banfield J.F."/>
        </authorList>
    </citation>
    <scope>NUCLEOTIDE SEQUENCE [LARGE SCALE GENOMIC DNA]</scope>
</reference>
<evidence type="ECO:0000313" key="6">
    <source>
        <dbReference type="EMBL" id="KKS20735.1"/>
    </source>
</evidence>
<comment type="caution">
    <text evidence="6">The sequence shown here is derived from an EMBL/GenBank/DDBJ whole genome shotgun (WGS) entry which is preliminary data.</text>
</comment>
<sequence length="474" mass="52594">MDKRFSTILIVFLLVALLLGACAPQSPSRPSNSVGPVIEATARPPLPTSVPTQVSEESGGVEPVQRQLTEEEINEIVGRILTELEKGEPAAPDSLPLVGAPSVQSGYREFAEFVAARVDMYWKDLLTRSGQISLYQSPTVEVWSSTDMITYGLGKTKDPRSGPFYYVYDETIYLPDPSIYEELWRVEGKMTPFASAYLIAHEAGHHIQNRLGIWDAYDKMWQEAEKTKNKTAQNFLSQRVELQADCFAGSWANSEYYQGTLEPGELEQAIALSGVIGDDVLGNKTNPADMDHGTGELRKSWFLYGYNTGDPSKCGEVWNEPSQTTQTQPTPTPAVVTQTDTLVETFFVLASDPSCEWVTDEVTDTVQTRRCSFSDGTGTIAVDYDEWVGEQAWLKVIFDAQEAGNLVLNDTWSAASETAGTHGPYIAWVNTENKVILMWGVDAYRLTGTLYWYNTDAAAAEAWFFEQASRHYAP</sequence>
<dbReference type="EMBL" id="LCBX01000018">
    <property type="protein sequence ID" value="KKS20735.1"/>
    <property type="molecule type" value="Genomic_DNA"/>
</dbReference>
<evidence type="ECO:0008006" key="8">
    <source>
        <dbReference type="Google" id="ProtNLM"/>
    </source>
</evidence>
<feature type="region of interest" description="Disordered" evidence="5">
    <location>
        <begin position="26"/>
        <end position="63"/>
    </location>
</feature>
<keyword evidence="4" id="KW-0472">Membrane</keyword>
<evidence type="ECO:0000256" key="4">
    <source>
        <dbReference type="ARBA" id="ARBA00023136"/>
    </source>
</evidence>
<dbReference type="PROSITE" id="PS51257">
    <property type="entry name" value="PROKAR_LIPOPROTEIN"/>
    <property type="match status" value="1"/>
</dbReference>
<dbReference type="Pfam" id="PF04228">
    <property type="entry name" value="Zn_peptidase"/>
    <property type="match status" value="1"/>
</dbReference>
<evidence type="ECO:0000313" key="7">
    <source>
        <dbReference type="Proteomes" id="UP000034507"/>
    </source>
</evidence>
<dbReference type="AlphaFoldDB" id="A0A0G0X718"/>
<dbReference type="Proteomes" id="UP000034507">
    <property type="component" value="Unassembled WGS sequence"/>
</dbReference>
<protein>
    <recommendedName>
        <fullName evidence="8">Neutral zinc metallopeptidase</fullName>
    </recommendedName>
</protein>
<accession>A0A0G0X718</accession>
<dbReference type="GO" id="GO:0016020">
    <property type="term" value="C:membrane"/>
    <property type="evidence" value="ECO:0007669"/>
    <property type="project" value="UniProtKB-SubCell"/>
</dbReference>
<evidence type="ECO:0000256" key="2">
    <source>
        <dbReference type="ARBA" id="ARBA00022692"/>
    </source>
</evidence>
<proteinExistence type="predicted"/>
<evidence type="ECO:0000256" key="1">
    <source>
        <dbReference type="ARBA" id="ARBA00004167"/>
    </source>
</evidence>
<evidence type="ECO:0000256" key="5">
    <source>
        <dbReference type="SAM" id="MobiDB-lite"/>
    </source>
</evidence>
<dbReference type="InterPro" id="IPR007343">
    <property type="entry name" value="Uncharacterised_pept_Zn_put"/>
</dbReference>
<keyword evidence="2" id="KW-0812">Transmembrane</keyword>
<dbReference type="PANTHER" id="PTHR30168:SF0">
    <property type="entry name" value="INNER MEMBRANE PROTEIN"/>
    <property type="match status" value="1"/>
</dbReference>
<dbReference type="PANTHER" id="PTHR30168">
    <property type="entry name" value="PUTATIVE MEMBRANE PROTEIN YPFJ"/>
    <property type="match status" value="1"/>
</dbReference>
<gene>
    <name evidence="6" type="ORF">UU77_C0018G0010</name>
</gene>
<evidence type="ECO:0000256" key="3">
    <source>
        <dbReference type="ARBA" id="ARBA00022989"/>
    </source>
</evidence>
<name>A0A0G0X718_UNCKA</name>